<organism evidence="1 2">
    <name type="scientific">Mycena albidolilacea</name>
    <dbReference type="NCBI Taxonomy" id="1033008"/>
    <lineage>
        <taxon>Eukaryota</taxon>
        <taxon>Fungi</taxon>
        <taxon>Dikarya</taxon>
        <taxon>Basidiomycota</taxon>
        <taxon>Agaricomycotina</taxon>
        <taxon>Agaricomycetes</taxon>
        <taxon>Agaricomycetidae</taxon>
        <taxon>Agaricales</taxon>
        <taxon>Marasmiineae</taxon>
        <taxon>Mycenaceae</taxon>
        <taxon>Mycena</taxon>
    </lineage>
</organism>
<sequence length="214" mass="23040">MARTTTFIIGIPYAADGHNEKAKFHFRNTGSTLPFHVGGAGFPVAPGGAWDYAKVVPPASTRSNPACTMTSSWMRPPSTRGKNDHTLYTASVFSNDIWLGDNSGESAAFSREVQISGWTSVGDAHGLCGAYVGALSYIPHLLYSLSFSVLTCLPVASRLCPSRDKAATLSPTACAHRYFVSRAFRPCVPELPPKGPLARYCAAFLARRCRALEH</sequence>
<proteinExistence type="predicted"/>
<gene>
    <name evidence="1" type="ORF">DFH08DRAFT_1090345</name>
</gene>
<dbReference type="AlphaFoldDB" id="A0AAD7E7S1"/>
<name>A0AAD7E7S1_9AGAR</name>
<dbReference type="EMBL" id="JARIHO010000143">
    <property type="protein sequence ID" value="KAJ7301112.1"/>
    <property type="molecule type" value="Genomic_DNA"/>
</dbReference>
<evidence type="ECO:0000313" key="2">
    <source>
        <dbReference type="Proteomes" id="UP001218218"/>
    </source>
</evidence>
<comment type="caution">
    <text evidence="1">The sequence shown here is derived from an EMBL/GenBank/DDBJ whole genome shotgun (WGS) entry which is preliminary data.</text>
</comment>
<dbReference type="Proteomes" id="UP001218218">
    <property type="component" value="Unassembled WGS sequence"/>
</dbReference>
<evidence type="ECO:0000313" key="1">
    <source>
        <dbReference type="EMBL" id="KAJ7301112.1"/>
    </source>
</evidence>
<reference evidence="1" key="1">
    <citation type="submission" date="2023-03" db="EMBL/GenBank/DDBJ databases">
        <title>Massive genome expansion in bonnet fungi (Mycena s.s.) driven by repeated elements and novel gene families across ecological guilds.</title>
        <authorList>
            <consortium name="Lawrence Berkeley National Laboratory"/>
            <person name="Harder C.B."/>
            <person name="Miyauchi S."/>
            <person name="Viragh M."/>
            <person name="Kuo A."/>
            <person name="Thoen E."/>
            <person name="Andreopoulos B."/>
            <person name="Lu D."/>
            <person name="Skrede I."/>
            <person name="Drula E."/>
            <person name="Henrissat B."/>
            <person name="Morin E."/>
            <person name="Kohler A."/>
            <person name="Barry K."/>
            <person name="LaButti K."/>
            <person name="Morin E."/>
            <person name="Salamov A."/>
            <person name="Lipzen A."/>
            <person name="Mereny Z."/>
            <person name="Hegedus B."/>
            <person name="Baldrian P."/>
            <person name="Stursova M."/>
            <person name="Weitz H."/>
            <person name="Taylor A."/>
            <person name="Grigoriev I.V."/>
            <person name="Nagy L.G."/>
            <person name="Martin F."/>
            <person name="Kauserud H."/>
        </authorList>
    </citation>
    <scope>NUCLEOTIDE SEQUENCE</scope>
    <source>
        <strain evidence="1">CBHHK002</strain>
    </source>
</reference>
<accession>A0AAD7E7S1</accession>
<protein>
    <submittedName>
        <fullName evidence="1">Uncharacterized protein</fullName>
    </submittedName>
</protein>
<keyword evidence="2" id="KW-1185">Reference proteome</keyword>